<accession>A0ACB8XEY3</accession>
<name>A0ACB8XEY3_ARCLA</name>
<protein>
    <submittedName>
        <fullName evidence="1">Uncharacterized protein</fullName>
    </submittedName>
</protein>
<evidence type="ECO:0000313" key="2">
    <source>
        <dbReference type="Proteomes" id="UP001055879"/>
    </source>
</evidence>
<sequence>MFITNLIKRKLASVLQPWLLQEPELELKLGFLRSYVIAKNLRFNTTALNELLDDSISFYFTDFRVDRLILRISTWSAPAFNWEVQSFHVTISPRVVEGRGRSRETSEVLMEEKKKVLCEIDPEGSALHDIMEKLADIALSRSHTPALPKLILNYCCLQMCDINLRLQHAISDDSLECLWEIEELNVESRLVEPQSFLRGYISSLFISSKESHFDLEIRGLEIRLKSNERISPVCYATDIICSLKLHDLQLIELHCSIEELVISFSPADVSIISVFVRESSRKSSPMRNGRQLWKETATRIRSLISTRRWSMWKLVNVVCLWLRYVHAWDNLFLLVGYPTDIMIKRSAVKMSKNQIFSKSFTRQWKVISEIEKEIPAPAIALAHRVVRGRTVKNVVSSKDELPVTRYLEYFQKTCQLLGPIWSTFCSMFNSITHWALLRNSFAAHPNTKGIGVLPTDSCQNLCYRLNLGKIFITISPDNAIPSIGKITVSDRRVSHSDLLSFCLLIDTLILVYQENICEHQLTFSCGSFKVMYSSAAGDTRNKYGYSLKGRQKHQVLDSKTILWGKPALVFNQERLAAPGAIYTEMVSIPLLESLLKEMWLNWKISCAEFEKSMDEQLNDPFILCEIKHLLTDQGHNSLSHHFTKCCLAVGQLDFSLGYSSTLSLAILLQQIQKAFSWPTKVKSHTSTPKSLKDPPARVWDCHSCIAGVEEALHKVLPEKLIQVGVYVVGPQIGVSLRKDSLHSRSTNLHEAVDDDDIHLSFDCKNIEFIMSPILASNSTILNDAAPECIHMKELQIVDLAKSDNGSYQGQGQIMLDASLKIHGIIAYLDDLPELQQSQIITLKPLSLQLSTIRKDTWSLGESVSAFSAVLHGNASGLSGLIFVDELSVLAEVVNSLMFALSHAFNTTNSSSSVTSHLFNSQETLHVGSENEMLVSTSTGTSLVVQRTLHILKCTSEIQSVDIVIHKSRKGSAMENQVTISESFMSQNLSVHFLPDSGIHISFHQMHMTFSYKKKEGKMEGLADFFGLRAVVFKYADDVTKTPDKYDIRNLLPRHQDVCELSVSNCTFNLSLTYLPNELPSSHREVVSSTSGSNILHTMEDPVLTNNSEEAIAQSPKGGQNTSLAQSAVAPVSKTCLHAKISSTEIYLVGCPLKDVIVGKHQSSKLEISLSVEGGCQTISSCHCQGGIIFFETISAVMFSQCGNSYIRRIRHLLRGAPSFQENKAAVHSANVTILEDYPSQGTRTVPQQEMQGISEIFTMGLSQFYLALMARDESGRLQELLFGADMHLDLKVVNMRRKLSFGLPHLSILSRVLQESTKHQSNEVQIPIMSSSTSSDPSFHLIPKDMQAAFGKTDEIHPVTTDASSSTSDSRIEGEDFHLGPEKYILKQLSCFIAAEEPVPKDPSDTSKSDQHWVGSGSISGFDVTISLPEMQMMLSVAELSGVSGKETTTTVQRRQLHIDEEPVRRLEEMVQDGSIIAIQDVHQHMYIVVEGAERKYHLAGAMHYSLAREMALFRVKYHYQRIWKSTYLWFSLTSLCAKSESGEHLQLNCNSRSNFVELSSSGNSGSALWRSLPCKSTSLEDDSELESYNSAEKDLFYLINRKNNCSIAFVEGVLEIVSKPGNPFKWKVFQDFALARDPLLLDTAEDSKTGAQDTLHADEGQSTGSTWALPLIDVKIDKISLTLYHEIPDTTEKFPLLQMSMVVPEFIIQIVHAKTRVMTRLVVELYTFDAQRNLWSTFLHPVEVSIFWRSRFQSHDVGTVLHGVPVHFYARVKEFRVSIIELSLDILLFVIGNLSLAGPYAIQSSLILANCCKVENQSDLFLLCQFSDKQIDTIARKQSTTVFLRNLALNQPPKASTVSIQLAERGDLITVPIKFSLLKAGIFAWRTHIVSKTDSKTFPGPYVIIEISWKSEDGLSIVVSPLLRIHNRTDFPIELRFQQPVQEENEHALVLKAGDTIDDSTAAFDAIKASGGSKNALISLSVGNFIFSFRPKISDNSRNFKNLASMGWSDELKGGKAAHLSGLFDKISYHVRNVFPIESAKSSFSTARTSSTSKEGEVDDLHFLIQSTRREVPILQPDGSEHAMEGRASTVALLEQNEIYILPTVQISNLVQSEIHVLLTDKDRYLPQDSDNMSKQATIPCRSSVNLYANPEAMFFTVTLTALRLSCKPVNCGDWAKKLLKQKKDNRNLDMELNFGDGIYFGSLRLSCGHRGILEAAIFTPYTLKNNTDFDLFCLATNQNPLSRNEAEELRSRGYSQLGVLLPPKSAISWFFRTNKVSLKLLNDKATETQLDLDAVSGLTEINLEVEEGPGLKYITKLGVSLHSSIGKVVPSQVVSLSPRYVIVNESDEVITIRQCNLEDEMQGMITVRSKQRKALRLCNRMSEKKETSIFENLIRKHKNAQDDSMLFIQFRLNKAGLDWSGPVCVASMGRFFLKFRRSTNITVEEIDQETASEENMQEFAVVIVSEEDSSLVLRFHRPPNMNLPYRIENCLRDASITYYQKGSTELETLGSAKQVNYVWDDLSLTHKLVIQISGLHMLREVNLDKVRAWKPFYKFGQNRVLGFNFPLDKKAGNKVKLTSSSNLNEMEMVNLGYEVYADGLTRVLRICERTDSRKLDKVFYPGAKIALRVSRFAIHFSERAKQSLKEEESDGSLVYTPIIVVRLSNISLDSVLTNQQKLNQIRVQSVSVDQKWVGAPFAAMLRRHQTGFSDTSDSMLRVVLILLPSSSNIRQVKYSSIVLQPFDLNLDEETLMKIVPFYRTSLSDPNTPSQQYYFDHFEIHPVKIIASFLPGDSYSSYNSTQETMRSLLHSVIKVPEIKNMTVELNGVLVTHALITIRELSIKCAQHYSWYAMRAIYIAKGSPLLPPAFASIFDDLASSSLDVFFDPSSGLVKLPGLTLGTFKLLSKCIDGKGFTGTKRYLGDLEKTLKTAGSNILFAAVTEISDSVLRGAETSGVNGMFSGFRQGVLKLAMEPSVLGSAFTEGGPDRKIKLDRNPGIDELYIEGYLQAMLDTMYKHEYLRVRVIDDQVVLKNLPPNSALIDEIIDHVKGFLVSKGLLKGETSSSHRLRHLRGGNEWRIGPTVLTLCEHLFVNFAIGRLRKQAGVLTSKIKWENKFKGEAEKAVTKQPSKISVLKWGVGRFVFAGIVAYIDGRLCRCIPNPVARRIVSGFVLSFLDKNDGQ</sequence>
<evidence type="ECO:0000313" key="1">
    <source>
        <dbReference type="EMBL" id="KAI3665752.1"/>
    </source>
</evidence>
<gene>
    <name evidence="1" type="ORF">L6452_44382</name>
</gene>
<reference evidence="2" key="1">
    <citation type="journal article" date="2022" name="Mol. Ecol. Resour.">
        <title>The genomes of chicory, endive, great burdock and yacon provide insights into Asteraceae palaeo-polyploidization history and plant inulin production.</title>
        <authorList>
            <person name="Fan W."/>
            <person name="Wang S."/>
            <person name="Wang H."/>
            <person name="Wang A."/>
            <person name="Jiang F."/>
            <person name="Liu H."/>
            <person name="Zhao H."/>
            <person name="Xu D."/>
            <person name="Zhang Y."/>
        </authorList>
    </citation>
    <scope>NUCLEOTIDE SEQUENCE [LARGE SCALE GENOMIC DNA]</scope>
    <source>
        <strain evidence="2">cv. Niubang</strain>
    </source>
</reference>
<organism evidence="1 2">
    <name type="scientific">Arctium lappa</name>
    <name type="common">Greater burdock</name>
    <name type="synonym">Lappa major</name>
    <dbReference type="NCBI Taxonomy" id="4217"/>
    <lineage>
        <taxon>Eukaryota</taxon>
        <taxon>Viridiplantae</taxon>
        <taxon>Streptophyta</taxon>
        <taxon>Embryophyta</taxon>
        <taxon>Tracheophyta</taxon>
        <taxon>Spermatophyta</taxon>
        <taxon>Magnoliopsida</taxon>
        <taxon>eudicotyledons</taxon>
        <taxon>Gunneridae</taxon>
        <taxon>Pentapetalae</taxon>
        <taxon>asterids</taxon>
        <taxon>campanulids</taxon>
        <taxon>Asterales</taxon>
        <taxon>Asteraceae</taxon>
        <taxon>Carduoideae</taxon>
        <taxon>Cardueae</taxon>
        <taxon>Arctiinae</taxon>
        <taxon>Arctium</taxon>
    </lineage>
</organism>
<reference evidence="1 2" key="2">
    <citation type="journal article" date="2022" name="Mol. Ecol. Resour.">
        <title>The genomes of chicory, endive, great burdock and yacon provide insights into Asteraceae paleo-polyploidization history and plant inulin production.</title>
        <authorList>
            <person name="Fan W."/>
            <person name="Wang S."/>
            <person name="Wang H."/>
            <person name="Wang A."/>
            <person name="Jiang F."/>
            <person name="Liu H."/>
            <person name="Zhao H."/>
            <person name="Xu D."/>
            <person name="Zhang Y."/>
        </authorList>
    </citation>
    <scope>NUCLEOTIDE SEQUENCE [LARGE SCALE GENOMIC DNA]</scope>
    <source>
        <strain evidence="2">cv. Niubang</strain>
    </source>
</reference>
<dbReference type="EMBL" id="CM042064">
    <property type="protein sequence ID" value="KAI3665752.1"/>
    <property type="molecule type" value="Genomic_DNA"/>
</dbReference>
<comment type="caution">
    <text evidence="1">The sequence shown here is derived from an EMBL/GenBank/DDBJ whole genome shotgun (WGS) entry which is preliminary data.</text>
</comment>
<keyword evidence="2" id="KW-1185">Reference proteome</keyword>
<proteinExistence type="predicted"/>
<dbReference type="Proteomes" id="UP001055879">
    <property type="component" value="Linkage Group LG18"/>
</dbReference>